<keyword evidence="3" id="KW-0732">Signal</keyword>
<dbReference type="Proteomes" id="UP001058003">
    <property type="component" value="Chromosome"/>
</dbReference>
<organism evidence="5 6">
    <name type="scientific">Dactylosporangium aurantiacum</name>
    <dbReference type="NCBI Taxonomy" id="35754"/>
    <lineage>
        <taxon>Bacteria</taxon>
        <taxon>Bacillati</taxon>
        <taxon>Actinomycetota</taxon>
        <taxon>Actinomycetes</taxon>
        <taxon>Micromonosporales</taxon>
        <taxon>Micromonosporaceae</taxon>
        <taxon>Dactylosporangium</taxon>
    </lineage>
</organism>
<dbReference type="InterPro" id="IPR039424">
    <property type="entry name" value="SBP_5"/>
</dbReference>
<evidence type="ECO:0000313" key="5">
    <source>
        <dbReference type="EMBL" id="UWZ51168.1"/>
    </source>
</evidence>
<comment type="similarity">
    <text evidence="1">Belongs to the bacterial solute-binding protein 5 family.</text>
</comment>
<sequence length="485" mass="52358">MDRSPVSATGVPKRGGTLQLAASADAQPGAVMANRAGNWMWRRLVFEPLAEFDAQRQPQPVLAKSWTFNAERTGVVLELRDDVKFHSGRPMTAEDVVFSLEQVKDAKNASQLRAVALKLTKVEATGPHQVTITLARPTDSLFDLFHLTMVVDKETFAKIGDGSQVVGTGPFVWKQWKPGASITLERNPAYRDADRPYLDKVEIAVITDPTALQTALRGGRSHLVNGLSTADIKALREDRNFALENAGGVFYPLGLNVTAAPFDKKEVRQAVGWALDRERIKAQVFGGDATVTDLWWTPEETGYPKDLATRYSLDVAKAKALVEQAGAKGARVPIAFANLPTMKNLFEIVRFNLEQIGLAPEAVALDTAEFDARQVKGTLGPAFLLLHGMVGFSAATIVDAMPSLRAGNPSQFTAAQYDQLRATLQEAGDGAKGTALAGLSTYLLDESFSHVTMVAPQYHVRSATLQGVRTVALGSVVATDAFLAA</sequence>
<feature type="domain" description="Solute-binding protein family 5" evidence="4">
    <location>
        <begin position="57"/>
        <end position="380"/>
    </location>
</feature>
<dbReference type="PANTHER" id="PTHR30290:SF9">
    <property type="entry name" value="OLIGOPEPTIDE-BINDING PROTEIN APPA"/>
    <property type="match status" value="1"/>
</dbReference>
<keyword evidence="2" id="KW-0813">Transport</keyword>
<dbReference type="Gene3D" id="3.90.76.10">
    <property type="entry name" value="Dipeptide-binding Protein, Domain 1"/>
    <property type="match status" value="1"/>
</dbReference>
<dbReference type="EMBL" id="CP073767">
    <property type="protein sequence ID" value="UWZ51168.1"/>
    <property type="molecule type" value="Genomic_DNA"/>
</dbReference>
<evidence type="ECO:0000256" key="1">
    <source>
        <dbReference type="ARBA" id="ARBA00005695"/>
    </source>
</evidence>
<gene>
    <name evidence="5" type="ORF">Daura_30945</name>
</gene>
<dbReference type="KEGG" id="daur:Daura_30945"/>
<keyword evidence="6" id="KW-1185">Reference proteome</keyword>
<proteinExistence type="inferred from homology"/>
<accession>A0A9Q9IBB6</accession>
<dbReference type="OrthoDB" id="9046151at2"/>
<dbReference type="RefSeq" id="WP_156090071.1">
    <property type="nucleotide sequence ID" value="NZ_CP073767.1"/>
</dbReference>
<dbReference type="GO" id="GO:1904680">
    <property type="term" value="F:peptide transmembrane transporter activity"/>
    <property type="evidence" value="ECO:0007669"/>
    <property type="project" value="TreeGrafter"/>
</dbReference>
<evidence type="ECO:0000256" key="2">
    <source>
        <dbReference type="ARBA" id="ARBA00022448"/>
    </source>
</evidence>
<dbReference type="AlphaFoldDB" id="A0A9Q9IBB6"/>
<protein>
    <submittedName>
        <fullName evidence="5">ABC transporter substrate-binding protein</fullName>
    </submittedName>
</protein>
<evidence type="ECO:0000259" key="4">
    <source>
        <dbReference type="Pfam" id="PF00496"/>
    </source>
</evidence>
<name>A0A9Q9IBB6_9ACTN</name>
<dbReference type="SUPFAM" id="SSF53850">
    <property type="entry name" value="Periplasmic binding protein-like II"/>
    <property type="match status" value="1"/>
</dbReference>
<dbReference type="InterPro" id="IPR000914">
    <property type="entry name" value="SBP_5_dom"/>
</dbReference>
<dbReference type="CDD" id="cd00995">
    <property type="entry name" value="PBP2_NikA_DppA_OppA_like"/>
    <property type="match status" value="1"/>
</dbReference>
<evidence type="ECO:0000313" key="6">
    <source>
        <dbReference type="Proteomes" id="UP001058003"/>
    </source>
</evidence>
<dbReference type="Pfam" id="PF00496">
    <property type="entry name" value="SBP_bac_5"/>
    <property type="match status" value="1"/>
</dbReference>
<evidence type="ECO:0000256" key="3">
    <source>
        <dbReference type="ARBA" id="ARBA00022729"/>
    </source>
</evidence>
<dbReference type="Gene3D" id="3.40.190.10">
    <property type="entry name" value="Periplasmic binding protein-like II"/>
    <property type="match status" value="1"/>
</dbReference>
<reference evidence="5" key="1">
    <citation type="submission" date="2021-04" db="EMBL/GenBank/DDBJ databases">
        <title>Dactylosporangium aurantiacum NRRL B-8018 full assembly.</title>
        <authorList>
            <person name="Hartkoorn R.C."/>
            <person name="Beaudoing E."/>
            <person name="Hot D."/>
        </authorList>
    </citation>
    <scope>NUCLEOTIDE SEQUENCE</scope>
    <source>
        <strain evidence="5">NRRL B-8018</strain>
    </source>
</reference>
<dbReference type="Gene3D" id="3.10.105.10">
    <property type="entry name" value="Dipeptide-binding Protein, Domain 3"/>
    <property type="match status" value="1"/>
</dbReference>
<dbReference type="PANTHER" id="PTHR30290">
    <property type="entry name" value="PERIPLASMIC BINDING COMPONENT OF ABC TRANSPORTER"/>
    <property type="match status" value="1"/>
</dbReference>
<dbReference type="GO" id="GO:0015833">
    <property type="term" value="P:peptide transport"/>
    <property type="evidence" value="ECO:0007669"/>
    <property type="project" value="TreeGrafter"/>
</dbReference>